<dbReference type="InterPro" id="IPR050583">
    <property type="entry name" value="Mycobacterial_A85_antigen"/>
</dbReference>
<dbReference type="SUPFAM" id="SSF53474">
    <property type="entry name" value="alpha/beta-Hydrolases"/>
    <property type="match status" value="1"/>
</dbReference>
<name>A0A3S5Y1K0_RHOH1</name>
<dbReference type="GO" id="GO:0016747">
    <property type="term" value="F:acyltransferase activity, transferring groups other than amino-acyl groups"/>
    <property type="evidence" value="ECO:0007669"/>
    <property type="project" value="TreeGrafter"/>
</dbReference>
<evidence type="ECO:0000313" key="2">
    <source>
        <dbReference type="EMBL" id="CBH46405.1"/>
    </source>
</evidence>
<accession>A0A3S5Y1K0</accession>
<dbReference type="InterPro" id="IPR000801">
    <property type="entry name" value="Esterase-like"/>
</dbReference>
<proteinExistence type="predicted"/>
<dbReference type="KEGG" id="req:REQ_02570"/>
<dbReference type="InterPro" id="IPR029058">
    <property type="entry name" value="AB_hydrolase_fold"/>
</dbReference>
<dbReference type="PANTHER" id="PTHR48098:SF1">
    <property type="entry name" value="DIACYLGLYCEROL ACYLTRANSFERASE_MYCOLYLTRANSFERASE AG85A"/>
    <property type="match status" value="1"/>
</dbReference>
<sequence length="357" mass="37626">MPGGGSDPYVPWVSTDTQGEGGGTMGRAATTVAGVVLALSMSGPAVVAQAAPVDQAPPVAKVAARVDHVVRIDDRRTALFVFSPAMDKIVQVQILHPDGNAERPSLYLLDGVSAGSESDYTESTWTQKTDVVDFFADKNVNVVLPVGGTASYYTDWERNDPVLGTNRWETFLTKELPPIVDGRFHGNGTNAIAGLSMGAQGAMTLATRNPDLYRGVAALSGCMDTGRVESQAAVRGTVASKGGDADNMWGPSGDPAWPAHDPTVNAETLRGKDIFVSTGNGLAGPYELGAPDAVEKVVVGGPLEAASNSCTQLFEARLSQLGIPATFLFRPYGTHSWPYWQDDLHEAWPTLARALGV</sequence>
<gene>
    <name evidence="2" type="ordered locus">REQ_02570</name>
</gene>
<evidence type="ECO:0000256" key="1">
    <source>
        <dbReference type="SAM" id="MobiDB-lite"/>
    </source>
</evidence>
<organism evidence="2">
    <name type="scientific">Rhodococcus hoagii (strain 103S)</name>
    <name type="common">Rhodococcus equi</name>
    <dbReference type="NCBI Taxonomy" id="685727"/>
    <lineage>
        <taxon>Bacteria</taxon>
        <taxon>Bacillati</taxon>
        <taxon>Actinomycetota</taxon>
        <taxon>Actinomycetes</taxon>
        <taxon>Mycobacteriales</taxon>
        <taxon>Nocardiaceae</taxon>
        <taxon>Prescottella</taxon>
    </lineage>
</organism>
<protein>
    <submittedName>
        <fullName evidence="2">Esterase</fullName>
    </submittedName>
</protein>
<dbReference type="AlphaFoldDB" id="A0A3S5Y1K0"/>
<feature type="region of interest" description="Disordered" evidence="1">
    <location>
        <begin position="1"/>
        <end position="23"/>
    </location>
</feature>
<dbReference type="Proteomes" id="UP001154400">
    <property type="component" value="Chromosome"/>
</dbReference>
<dbReference type="Gene3D" id="3.40.50.1820">
    <property type="entry name" value="alpha/beta hydrolase"/>
    <property type="match status" value="1"/>
</dbReference>
<dbReference type="Pfam" id="PF00756">
    <property type="entry name" value="Esterase"/>
    <property type="match status" value="1"/>
</dbReference>
<dbReference type="PANTHER" id="PTHR48098">
    <property type="entry name" value="ENTEROCHELIN ESTERASE-RELATED"/>
    <property type="match status" value="1"/>
</dbReference>
<reference evidence="2" key="1">
    <citation type="journal article" date="2010" name="PLoS Genet.">
        <title>The genome of a pathogenic rhodococcus: cooptive virulence underpinned by key gene acquisitions.</title>
        <authorList>
            <person name="Letek M."/>
            <person name="Gonzalez P."/>
            <person name="Macarthur I."/>
            <person name="Rodriguez H."/>
            <person name="Freeman T.C."/>
            <person name="Valero-Rello A."/>
            <person name="Blanco M."/>
            <person name="Buckley T."/>
            <person name="Cherevach I."/>
            <person name="Fahey R."/>
            <person name="Hapeshi A."/>
            <person name="Holdstock J."/>
            <person name="Leadon D."/>
            <person name="Navas J."/>
            <person name="Ocampo A."/>
            <person name="Quail M.A."/>
            <person name="Sanders M."/>
            <person name="Scortti M.M."/>
            <person name="Prescott J.F."/>
            <person name="Fogarty U."/>
            <person name="Meijer W.G."/>
            <person name="Parkhill J."/>
            <person name="Bentley S.D."/>
            <person name="Vazquez-Boland J.A."/>
        </authorList>
    </citation>
    <scope>NUCLEOTIDE SEQUENCE [LARGE SCALE GENOMIC DNA]</scope>
    <source>
        <strain evidence="2 3">103S</strain>
    </source>
</reference>
<evidence type="ECO:0000313" key="3">
    <source>
        <dbReference type="Proteomes" id="UP000006892"/>
    </source>
</evidence>
<dbReference type="EMBL" id="FN563149">
    <property type="protein sequence ID" value="CBH46405.1"/>
    <property type="molecule type" value="Genomic_DNA"/>
</dbReference>